<dbReference type="Proteomes" id="UP000294902">
    <property type="component" value="Unassembled WGS sequence"/>
</dbReference>
<reference evidence="1 2" key="1">
    <citation type="submission" date="2019-03" db="EMBL/GenBank/DDBJ databases">
        <title>Genomic Encyclopedia of Type Strains, Phase IV (KMG-IV): sequencing the most valuable type-strain genomes for metagenomic binning, comparative biology and taxonomic classification.</title>
        <authorList>
            <person name="Goeker M."/>
        </authorList>
    </citation>
    <scope>NUCLEOTIDE SEQUENCE [LARGE SCALE GENOMIC DNA]</scope>
    <source>
        <strain evidence="1 2">DSM 24629</strain>
    </source>
</reference>
<dbReference type="RefSeq" id="WP_132253813.1">
    <property type="nucleotide sequence ID" value="NZ_SMAL01000012.1"/>
</dbReference>
<sequence length="87" mass="10291">MKVVKQPVDMIAYFNVEGVIMPLKFRLETEDKYLKTIKVLTILYHKEEKIAGNLIRTYACTIAQDTLEKPCEIKYELNSCKWFLFKI</sequence>
<organism evidence="1 2">
    <name type="scientific">Natranaerovirga pectinivora</name>
    <dbReference type="NCBI Taxonomy" id="682400"/>
    <lineage>
        <taxon>Bacteria</taxon>
        <taxon>Bacillati</taxon>
        <taxon>Bacillota</taxon>
        <taxon>Clostridia</taxon>
        <taxon>Lachnospirales</taxon>
        <taxon>Natranaerovirgaceae</taxon>
        <taxon>Natranaerovirga</taxon>
    </lineage>
</organism>
<name>A0A4V2UZR3_9FIRM</name>
<keyword evidence="2" id="KW-1185">Reference proteome</keyword>
<proteinExistence type="predicted"/>
<dbReference type="EMBL" id="SMAL01000012">
    <property type="protein sequence ID" value="TCT12275.1"/>
    <property type="molecule type" value="Genomic_DNA"/>
</dbReference>
<gene>
    <name evidence="1" type="ORF">EDC18_11247</name>
</gene>
<dbReference type="AlphaFoldDB" id="A0A4V2UZR3"/>
<dbReference type="OrthoDB" id="1707431at2"/>
<accession>A0A4V2UZR3</accession>
<evidence type="ECO:0000313" key="2">
    <source>
        <dbReference type="Proteomes" id="UP000294902"/>
    </source>
</evidence>
<comment type="caution">
    <text evidence="1">The sequence shown here is derived from an EMBL/GenBank/DDBJ whole genome shotgun (WGS) entry which is preliminary data.</text>
</comment>
<evidence type="ECO:0000313" key="1">
    <source>
        <dbReference type="EMBL" id="TCT12275.1"/>
    </source>
</evidence>
<protein>
    <submittedName>
        <fullName evidence="1">Uncharacterized protein</fullName>
    </submittedName>
</protein>